<evidence type="ECO:0000259" key="6">
    <source>
        <dbReference type="Pfam" id="PF17517"/>
    </source>
</evidence>
<dbReference type="Pfam" id="PF17517">
    <property type="entry name" value="IgGFc_binding"/>
    <property type="match status" value="1"/>
</dbReference>
<protein>
    <submittedName>
        <fullName evidence="7">Hemicentin-1,Coadhesin,Thrombospondin-2,Thrombosp ondin-1,Mucin-like protein</fullName>
    </submittedName>
</protein>
<organism evidence="7 8">
    <name type="scientific">Mytilus edulis</name>
    <name type="common">Blue mussel</name>
    <dbReference type="NCBI Taxonomy" id="6550"/>
    <lineage>
        <taxon>Eukaryota</taxon>
        <taxon>Metazoa</taxon>
        <taxon>Spiralia</taxon>
        <taxon>Lophotrochozoa</taxon>
        <taxon>Mollusca</taxon>
        <taxon>Bivalvia</taxon>
        <taxon>Autobranchia</taxon>
        <taxon>Pteriomorphia</taxon>
        <taxon>Mytilida</taxon>
        <taxon>Mytiloidea</taxon>
        <taxon>Mytilidae</taxon>
        <taxon>Mytilinae</taxon>
        <taxon>Mytilus</taxon>
    </lineage>
</organism>
<comment type="caution">
    <text evidence="7">The sequence shown here is derived from an EMBL/GenBank/DDBJ whole genome shotgun (WGS) entry which is preliminary data.</text>
</comment>
<dbReference type="Pfam" id="PF00057">
    <property type="entry name" value="Ldl_recept_a"/>
    <property type="match status" value="1"/>
</dbReference>
<dbReference type="PANTHER" id="PTHR22906">
    <property type="entry name" value="PROPERDIN"/>
    <property type="match status" value="1"/>
</dbReference>
<evidence type="ECO:0000256" key="2">
    <source>
        <dbReference type="ARBA" id="ARBA00022737"/>
    </source>
</evidence>
<dbReference type="InterPro" id="IPR036383">
    <property type="entry name" value="TSP1_rpt_sf"/>
</dbReference>
<evidence type="ECO:0000256" key="4">
    <source>
        <dbReference type="PROSITE-ProRule" id="PRU00124"/>
    </source>
</evidence>
<dbReference type="InterPro" id="IPR036055">
    <property type="entry name" value="LDL_receptor-like_sf"/>
</dbReference>
<keyword evidence="1" id="KW-0245">EGF-like domain</keyword>
<name>A0A8S3UED5_MYTED</name>
<gene>
    <name evidence="7" type="ORF">MEDL_56274</name>
</gene>
<dbReference type="PROSITE" id="PS50092">
    <property type="entry name" value="TSP1"/>
    <property type="match status" value="8"/>
</dbReference>
<dbReference type="InterPro" id="IPR002172">
    <property type="entry name" value="LDrepeatLR_classA_rpt"/>
</dbReference>
<keyword evidence="8" id="KW-1185">Reference proteome</keyword>
<proteinExistence type="predicted"/>
<reference evidence="7" key="1">
    <citation type="submission" date="2021-03" db="EMBL/GenBank/DDBJ databases">
        <authorList>
            <person name="Bekaert M."/>
        </authorList>
    </citation>
    <scope>NUCLEOTIDE SEQUENCE</scope>
</reference>
<sequence length="1087" mass="114007">MLIMGTGVGSAATLLLVCIALMMDVSQSGAPDNRGTLFIVAFGENSNKNLDTELFVTTSRTTTVNVHVTAPLYTAQSINEQFTVTSGIVKQLALDNDLRMFGTTKSFKGIQISADDDVIVYGVNKEYYSCDAYLALPIDVLGDDYYTVSWYPSSYKCQIDIIGVEDSTTVNVKISSHIASDKVTFNGQSYYSGDTLTTSLQKYEVLQLQSSGDLTGSRIQSNKPVGVLGGNQRTNIGSGGSSDHIVEMLPHVGTWGKTFVTCPIPLRTTGDYFKFIASEDNTQVKISGGYSSTFTIANSGKFVQRTIPSGVYTKVVANKPITVYQFCLSEQSSNEESDPMLMLIPPMEQYGADYTFSTPKYSYGSYSSKFMFIVKESEKAGLLHNGVAFPGSTSYHSIAGTDYVAGYIAIPEGSHVVRHSSPISIFGGYLYGQAKYETYGFPTGMRMAPINEICVPSATVVGDGIDNDCDGLIDEELCTTENQGQDDDGDGVAEEDCATPSPINGNWATWASYGTCSISCTASGSSASGTKTRVRTCSDPTPKYDGTQCTGDSSQSASCTSSTYCPINGGWNNWGSWGSCSVTCASGTQTKSRACNNPSAAHGGADCSGGTTASQACTLSACPINGGYTSWTSWGTCSNTCGGGTQGRTRSCSNPSPQHGGATCSGSASDSQSCNTHNCPINGGYTSWTSWGTCSVTCAGGTQGRTRSCTNPAPQYNGLSCSGASSDTQSCNTLNCPINGGYTSWTSWATCSVTCGGGTQGRTRSCTNPAPQYNGLSCSGSASDSQSCNTHNCPINGGYTSWSSWDTCTVTCGGGTQDRTRSCTNPAPQYGGLQCSGAASSQQSCNTHHCPKNGFICEITRAIFQLTVYGPVGVVGGTCTVSCGGGSQDRTRSCTNPAPQYGGADCVGVTSETQGCNSQLCIIDGAWSTWGSWGGCSTTCGGGKYSRARTCSDPRPQNGGLACSGDSSEFGDCNTNACPVASSGQYVQLCPSGWFTCSGGSVSCIDEAFVCDCEKDCDDGSDETTTYATCDANVLATCPSSAHSKCSMILLSKCCYISFTMNGATAFNFHELIRRGIKCFVILFSLT</sequence>
<dbReference type="SUPFAM" id="SSF57424">
    <property type="entry name" value="LDL receptor-like module"/>
    <property type="match status" value="1"/>
</dbReference>
<feature type="chain" id="PRO_5035796656" evidence="5">
    <location>
        <begin position="29"/>
        <end position="1087"/>
    </location>
</feature>
<dbReference type="FunFam" id="2.20.100.10:FF:000007">
    <property type="entry name" value="Thrombospondin 1"/>
    <property type="match status" value="4"/>
</dbReference>
<dbReference type="Gene3D" id="2.20.100.10">
    <property type="entry name" value="Thrombospondin type-1 (TSP1) repeat"/>
    <property type="match status" value="8"/>
</dbReference>
<evidence type="ECO:0000256" key="1">
    <source>
        <dbReference type="ARBA" id="ARBA00022536"/>
    </source>
</evidence>
<dbReference type="EMBL" id="CAJPWZ010002729">
    <property type="protein sequence ID" value="CAG2244203.1"/>
    <property type="molecule type" value="Genomic_DNA"/>
</dbReference>
<keyword evidence="2" id="KW-0677">Repeat</keyword>
<dbReference type="OrthoDB" id="6113058at2759"/>
<dbReference type="SMART" id="SM00209">
    <property type="entry name" value="TSP1"/>
    <property type="match status" value="8"/>
</dbReference>
<evidence type="ECO:0000256" key="5">
    <source>
        <dbReference type="SAM" id="SignalP"/>
    </source>
</evidence>
<dbReference type="SUPFAM" id="SSF82895">
    <property type="entry name" value="TSP-1 type 1 repeat"/>
    <property type="match status" value="8"/>
</dbReference>
<accession>A0A8S3UED5</accession>
<dbReference type="FunFam" id="2.20.100.10:FF:000001">
    <property type="entry name" value="semaphorin-5A isoform X1"/>
    <property type="match status" value="2"/>
</dbReference>
<dbReference type="AlphaFoldDB" id="A0A8S3UED5"/>
<dbReference type="InterPro" id="IPR035234">
    <property type="entry name" value="IgGFc-bd_N"/>
</dbReference>
<dbReference type="Proteomes" id="UP000683360">
    <property type="component" value="Unassembled WGS sequence"/>
</dbReference>
<dbReference type="PRINTS" id="PR01705">
    <property type="entry name" value="TSP1REPEAT"/>
</dbReference>
<dbReference type="PROSITE" id="PS50068">
    <property type="entry name" value="LDLRA_2"/>
    <property type="match status" value="1"/>
</dbReference>
<comment type="caution">
    <text evidence="4">Lacks conserved residue(s) required for the propagation of feature annotation.</text>
</comment>
<evidence type="ECO:0000313" key="8">
    <source>
        <dbReference type="Proteomes" id="UP000683360"/>
    </source>
</evidence>
<keyword evidence="5" id="KW-0732">Signal</keyword>
<dbReference type="Gene3D" id="4.10.400.10">
    <property type="entry name" value="Low-density Lipoprotein Receptor"/>
    <property type="match status" value="1"/>
</dbReference>
<evidence type="ECO:0000256" key="3">
    <source>
        <dbReference type="ARBA" id="ARBA00023157"/>
    </source>
</evidence>
<dbReference type="Pfam" id="PF00090">
    <property type="entry name" value="TSP_1"/>
    <property type="match status" value="8"/>
</dbReference>
<dbReference type="SMART" id="SM00192">
    <property type="entry name" value="LDLa"/>
    <property type="match status" value="1"/>
</dbReference>
<keyword evidence="3" id="KW-1015">Disulfide bond</keyword>
<dbReference type="InterPro" id="IPR000884">
    <property type="entry name" value="TSP1_rpt"/>
</dbReference>
<dbReference type="CDD" id="cd00112">
    <property type="entry name" value="LDLa"/>
    <property type="match status" value="1"/>
</dbReference>
<feature type="domain" description="IgGFc-binding protein N-terminal" evidence="6">
    <location>
        <begin position="131"/>
        <end position="432"/>
    </location>
</feature>
<feature type="signal peptide" evidence="5">
    <location>
        <begin position="1"/>
        <end position="28"/>
    </location>
</feature>
<evidence type="ECO:0000313" key="7">
    <source>
        <dbReference type="EMBL" id="CAG2244203.1"/>
    </source>
</evidence>
<dbReference type="InterPro" id="IPR052065">
    <property type="entry name" value="Compl_asym_regulator"/>
</dbReference>